<evidence type="ECO:0000313" key="3">
    <source>
        <dbReference type="Proteomes" id="UP000007015"/>
    </source>
</evidence>
<evidence type="ECO:0000256" key="1">
    <source>
        <dbReference type="SAM" id="MobiDB-lite"/>
    </source>
</evidence>
<feature type="compositionally biased region" description="Basic and acidic residues" evidence="1">
    <location>
        <begin position="194"/>
        <end position="204"/>
    </location>
</feature>
<evidence type="ECO:0000313" key="2">
    <source>
        <dbReference type="EMBL" id="EEC67222.1"/>
    </source>
</evidence>
<sequence>MSGITEDFWLRYDGKQMDEVGSRTLADYGIHDPATEMEIFVRGLVGNTRTLWVKPSDTVKSVKGWQLKDGDTLASCGIWKYSNMNLCYHFADSCDCICAHIETQRLIQKHQTLAQLHSTQPATEMQIYVKVLMRSTVTLRVKLRMEPSDTVDRSGPLVNSGTCSDPHVTCMKFFTDIYITKIPNNRQHQAPNYHRIDLKSEPHKSQQPQTHGTRRRRDGGAEVGWRRRAEAAAAVLALEAKGRGDVEAEAAPVLEAEGGGGAMQAKAEAWRRCDGCEAVRG</sequence>
<dbReference type="STRING" id="39946.B8BHM0"/>
<dbReference type="InterPro" id="IPR029071">
    <property type="entry name" value="Ubiquitin-like_domsf"/>
</dbReference>
<dbReference type="AlphaFoldDB" id="B8BHM0"/>
<feature type="region of interest" description="Disordered" evidence="1">
    <location>
        <begin position="193"/>
        <end position="223"/>
    </location>
</feature>
<dbReference type="SUPFAM" id="SSF54236">
    <property type="entry name" value="Ubiquitin-like"/>
    <property type="match status" value="1"/>
</dbReference>
<dbReference type="Gene3D" id="3.10.20.90">
    <property type="entry name" value="Phosphatidylinositol 3-kinase Catalytic Subunit, Chain A, domain 1"/>
    <property type="match status" value="1"/>
</dbReference>
<reference evidence="2 3" key="1">
    <citation type="journal article" date="2005" name="PLoS Biol.">
        <title>The genomes of Oryza sativa: a history of duplications.</title>
        <authorList>
            <person name="Yu J."/>
            <person name="Wang J."/>
            <person name="Lin W."/>
            <person name="Li S."/>
            <person name="Li H."/>
            <person name="Zhou J."/>
            <person name="Ni P."/>
            <person name="Dong W."/>
            <person name="Hu S."/>
            <person name="Zeng C."/>
            <person name="Zhang J."/>
            <person name="Zhang Y."/>
            <person name="Li R."/>
            <person name="Xu Z."/>
            <person name="Li S."/>
            <person name="Li X."/>
            <person name="Zheng H."/>
            <person name="Cong L."/>
            <person name="Lin L."/>
            <person name="Yin J."/>
            <person name="Geng J."/>
            <person name="Li G."/>
            <person name="Shi J."/>
            <person name="Liu J."/>
            <person name="Lv H."/>
            <person name="Li J."/>
            <person name="Wang J."/>
            <person name="Deng Y."/>
            <person name="Ran L."/>
            <person name="Shi X."/>
            <person name="Wang X."/>
            <person name="Wu Q."/>
            <person name="Li C."/>
            <person name="Ren X."/>
            <person name="Wang J."/>
            <person name="Wang X."/>
            <person name="Li D."/>
            <person name="Liu D."/>
            <person name="Zhang X."/>
            <person name="Ji Z."/>
            <person name="Zhao W."/>
            <person name="Sun Y."/>
            <person name="Zhang Z."/>
            <person name="Bao J."/>
            <person name="Han Y."/>
            <person name="Dong L."/>
            <person name="Ji J."/>
            <person name="Chen P."/>
            <person name="Wu S."/>
            <person name="Liu J."/>
            <person name="Xiao Y."/>
            <person name="Bu D."/>
            <person name="Tan J."/>
            <person name="Yang L."/>
            <person name="Ye C."/>
            <person name="Zhang J."/>
            <person name="Xu J."/>
            <person name="Zhou Y."/>
            <person name="Yu Y."/>
            <person name="Zhang B."/>
            <person name="Zhuang S."/>
            <person name="Wei H."/>
            <person name="Liu B."/>
            <person name="Lei M."/>
            <person name="Yu H."/>
            <person name="Li Y."/>
            <person name="Xu H."/>
            <person name="Wei S."/>
            <person name="He X."/>
            <person name="Fang L."/>
            <person name="Zhang Z."/>
            <person name="Zhang Y."/>
            <person name="Huang X."/>
            <person name="Su Z."/>
            <person name="Tong W."/>
            <person name="Li J."/>
            <person name="Tong Z."/>
            <person name="Li S."/>
            <person name="Ye J."/>
            <person name="Wang L."/>
            <person name="Fang L."/>
            <person name="Lei T."/>
            <person name="Chen C."/>
            <person name="Chen H."/>
            <person name="Xu Z."/>
            <person name="Li H."/>
            <person name="Huang H."/>
            <person name="Zhang F."/>
            <person name="Xu H."/>
            <person name="Li N."/>
            <person name="Zhao C."/>
            <person name="Li S."/>
            <person name="Dong L."/>
            <person name="Huang Y."/>
            <person name="Li L."/>
            <person name="Xi Y."/>
            <person name="Qi Q."/>
            <person name="Li W."/>
            <person name="Zhang B."/>
            <person name="Hu W."/>
            <person name="Zhang Y."/>
            <person name="Tian X."/>
            <person name="Jiao Y."/>
            <person name="Liang X."/>
            <person name="Jin J."/>
            <person name="Gao L."/>
            <person name="Zheng W."/>
            <person name="Hao B."/>
            <person name="Liu S."/>
            <person name="Wang W."/>
            <person name="Yuan L."/>
            <person name="Cao M."/>
            <person name="McDermott J."/>
            <person name="Samudrala R."/>
            <person name="Wang J."/>
            <person name="Wong G.K."/>
            <person name="Yang H."/>
        </authorList>
    </citation>
    <scope>NUCLEOTIDE SEQUENCE [LARGE SCALE GENOMIC DNA]</scope>
    <source>
        <strain evidence="3">cv. 93-11</strain>
    </source>
</reference>
<gene>
    <name evidence="2" type="ORF">OsI_34138</name>
</gene>
<organism evidence="2 3">
    <name type="scientific">Oryza sativa subsp. indica</name>
    <name type="common">Rice</name>
    <dbReference type="NCBI Taxonomy" id="39946"/>
    <lineage>
        <taxon>Eukaryota</taxon>
        <taxon>Viridiplantae</taxon>
        <taxon>Streptophyta</taxon>
        <taxon>Embryophyta</taxon>
        <taxon>Tracheophyta</taxon>
        <taxon>Spermatophyta</taxon>
        <taxon>Magnoliopsida</taxon>
        <taxon>Liliopsida</taxon>
        <taxon>Poales</taxon>
        <taxon>Poaceae</taxon>
        <taxon>BOP clade</taxon>
        <taxon>Oryzoideae</taxon>
        <taxon>Oryzeae</taxon>
        <taxon>Oryzinae</taxon>
        <taxon>Oryza</taxon>
        <taxon>Oryza sativa</taxon>
    </lineage>
</organism>
<dbReference type="EMBL" id="CM000135">
    <property type="protein sequence ID" value="EEC67222.1"/>
    <property type="molecule type" value="Genomic_DNA"/>
</dbReference>
<dbReference type="Gramene" id="BGIOSGA031638-TA">
    <property type="protein sequence ID" value="BGIOSGA031638-PA"/>
    <property type="gene ID" value="BGIOSGA031638"/>
</dbReference>
<protein>
    <recommendedName>
        <fullName evidence="4">Ubiquitin-like domain-containing protein</fullName>
    </recommendedName>
</protein>
<accession>B8BHM0</accession>
<name>B8BHM0_ORYSI</name>
<dbReference type="HOGENOM" id="CLU_991734_0_0_1"/>
<keyword evidence="3" id="KW-1185">Reference proteome</keyword>
<dbReference type="Proteomes" id="UP000007015">
    <property type="component" value="Chromosome 10"/>
</dbReference>
<proteinExistence type="predicted"/>
<evidence type="ECO:0008006" key="4">
    <source>
        <dbReference type="Google" id="ProtNLM"/>
    </source>
</evidence>